<dbReference type="Pfam" id="PF02687">
    <property type="entry name" value="FtsX"/>
    <property type="match status" value="1"/>
</dbReference>
<feature type="transmembrane region" description="Helical" evidence="8">
    <location>
        <begin position="154"/>
        <end position="174"/>
    </location>
</feature>
<keyword evidence="4 8" id="KW-1133">Transmembrane helix</keyword>
<keyword evidence="5 8" id="KW-0472">Membrane</keyword>
<evidence type="ECO:0000313" key="11">
    <source>
        <dbReference type="Proteomes" id="UP001596512"/>
    </source>
</evidence>
<evidence type="ECO:0000256" key="2">
    <source>
        <dbReference type="ARBA" id="ARBA00022475"/>
    </source>
</evidence>
<evidence type="ECO:0000313" key="10">
    <source>
        <dbReference type="EMBL" id="MFC7614330.1"/>
    </source>
</evidence>
<sequence>MLVAVMLNTLFARQIPQIGIMKAVGATTGRIAGLATATTLVVAATATALALGPAVLLGRSAVGLFLGFLGVRPAELGAPWWTYALVVALGLGLPPLMALRPLLRTARTTVRAAIDHSGAPPSPATGLVTRLGRLRLDRGLLMAVRNTVRRPARFALSTGLLAVAGTVFMAGMSLSTSVEAVTEERVAETTWDVDVQLADPVPADRVATALAGVPGVTAVDQLGVFPTAVAVDDDVPITRTYPDQGHGRVSLTAIPAGATTVAPPDLLEGRWLDPGETGAVVLNQVTRENSVPDVRTGQTVTLVLGGRTTAWRVVGVVEEVGHGAAVYTTTEGLTAAGRPALVTTLRATTAAHDESSRDAAATAIRDALAAAGIEVRAAASVSRGEAISAGTSARSSSSCSASRCRSAWSASSGSPPR</sequence>
<dbReference type="InterPro" id="IPR003838">
    <property type="entry name" value="ABC3_permease_C"/>
</dbReference>
<accession>A0ABW2TKQ3</accession>
<evidence type="ECO:0000256" key="6">
    <source>
        <dbReference type="ARBA" id="ARBA00038076"/>
    </source>
</evidence>
<comment type="caution">
    <text evidence="10">The sequence shown here is derived from an EMBL/GenBank/DDBJ whole genome shotgun (WGS) entry which is preliminary data.</text>
</comment>
<gene>
    <name evidence="10" type="ORF">ACFQV2_13120</name>
</gene>
<dbReference type="InterPro" id="IPR050250">
    <property type="entry name" value="Macrolide_Exporter_MacB"/>
</dbReference>
<evidence type="ECO:0000256" key="8">
    <source>
        <dbReference type="SAM" id="Phobius"/>
    </source>
</evidence>
<dbReference type="EMBL" id="JBHTEY010000004">
    <property type="protein sequence ID" value="MFC7614330.1"/>
    <property type="molecule type" value="Genomic_DNA"/>
</dbReference>
<feature type="domain" description="ABC3 transporter permease C-terminal" evidence="9">
    <location>
        <begin position="2"/>
        <end position="108"/>
    </location>
</feature>
<dbReference type="PANTHER" id="PTHR30572:SF4">
    <property type="entry name" value="ABC TRANSPORTER PERMEASE YTRF"/>
    <property type="match status" value="1"/>
</dbReference>
<evidence type="ECO:0000256" key="3">
    <source>
        <dbReference type="ARBA" id="ARBA00022692"/>
    </source>
</evidence>
<name>A0ABW2TKQ3_9PSEU</name>
<evidence type="ECO:0000256" key="1">
    <source>
        <dbReference type="ARBA" id="ARBA00004651"/>
    </source>
</evidence>
<dbReference type="PANTHER" id="PTHR30572">
    <property type="entry name" value="MEMBRANE COMPONENT OF TRANSPORTER-RELATED"/>
    <property type="match status" value="1"/>
</dbReference>
<feature type="region of interest" description="Disordered" evidence="7">
    <location>
        <begin position="391"/>
        <end position="417"/>
    </location>
</feature>
<reference evidence="11" key="1">
    <citation type="journal article" date="2019" name="Int. J. Syst. Evol. Microbiol.">
        <title>The Global Catalogue of Microorganisms (GCM) 10K type strain sequencing project: providing services to taxonomists for standard genome sequencing and annotation.</title>
        <authorList>
            <consortium name="The Broad Institute Genomics Platform"/>
            <consortium name="The Broad Institute Genome Sequencing Center for Infectious Disease"/>
            <person name="Wu L."/>
            <person name="Ma J."/>
        </authorList>
    </citation>
    <scope>NUCLEOTIDE SEQUENCE [LARGE SCALE GENOMIC DNA]</scope>
    <source>
        <strain evidence="11">JCM 17695</strain>
    </source>
</reference>
<keyword evidence="3 8" id="KW-0812">Transmembrane</keyword>
<feature type="transmembrane region" description="Helical" evidence="8">
    <location>
        <begin position="31"/>
        <end position="51"/>
    </location>
</feature>
<comment type="subcellular location">
    <subcellularLocation>
        <location evidence="1">Cell membrane</location>
        <topology evidence="1">Multi-pass membrane protein</topology>
    </subcellularLocation>
</comment>
<feature type="transmembrane region" description="Helical" evidence="8">
    <location>
        <begin position="80"/>
        <end position="99"/>
    </location>
</feature>
<protein>
    <submittedName>
        <fullName evidence="10">FtsX-like permease family protein</fullName>
    </submittedName>
</protein>
<keyword evidence="2" id="KW-1003">Cell membrane</keyword>
<keyword evidence="11" id="KW-1185">Reference proteome</keyword>
<organism evidence="10 11">
    <name type="scientific">Actinokineospora soli</name>
    <dbReference type="NCBI Taxonomy" id="1048753"/>
    <lineage>
        <taxon>Bacteria</taxon>
        <taxon>Bacillati</taxon>
        <taxon>Actinomycetota</taxon>
        <taxon>Actinomycetes</taxon>
        <taxon>Pseudonocardiales</taxon>
        <taxon>Pseudonocardiaceae</taxon>
        <taxon>Actinokineospora</taxon>
    </lineage>
</organism>
<evidence type="ECO:0000256" key="5">
    <source>
        <dbReference type="ARBA" id="ARBA00023136"/>
    </source>
</evidence>
<proteinExistence type="inferred from homology"/>
<comment type="similarity">
    <text evidence="6">Belongs to the ABC-4 integral membrane protein family.</text>
</comment>
<evidence type="ECO:0000256" key="4">
    <source>
        <dbReference type="ARBA" id="ARBA00022989"/>
    </source>
</evidence>
<evidence type="ECO:0000256" key="7">
    <source>
        <dbReference type="SAM" id="MobiDB-lite"/>
    </source>
</evidence>
<dbReference type="Proteomes" id="UP001596512">
    <property type="component" value="Unassembled WGS sequence"/>
</dbReference>
<evidence type="ECO:0000259" key="9">
    <source>
        <dbReference type="Pfam" id="PF02687"/>
    </source>
</evidence>